<dbReference type="RefSeq" id="WP_230753524.1">
    <property type="nucleotide sequence ID" value="NZ_JAINWA010000001.1"/>
</dbReference>
<dbReference type="EMBL" id="JAINWA010000001">
    <property type="protein sequence ID" value="MCD1653914.1"/>
    <property type="molecule type" value="Genomic_DNA"/>
</dbReference>
<dbReference type="GO" id="GO:0016301">
    <property type="term" value="F:kinase activity"/>
    <property type="evidence" value="ECO:0007669"/>
    <property type="project" value="UniProtKB-KW"/>
</dbReference>
<dbReference type="Pfam" id="PF13189">
    <property type="entry name" value="Cytidylate_kin2"/>
    <property type="match status" value="1"/>
</dbReference>
<dbReference type="SUPFAM" id="SSF52540">
    <property type="entry name" value="P-loop containing nucleoside triphosphate hydrolases"/>
    <property type="match status" value="1"/>
</dbReference>
<accession>A0AAE3EI38</accession>
<evidence type="ECO:0000313" key="1">
    <source>
        <dbReference type="EMBL" id="MCD1653914.1"/>
    </source>
</evidence>
<keyword evidence="1" id="KW-0418">Kinase</keyword>
<evidence type="ECO:0000313" key="2">
    <source>
        <dbReference type="Proteomes" id="UP001198163"/>
    </source>
</evidence>
<dbReference type="Gene3D" id="3.40.50.300">
    <property type="entry name" value="P-loop containing nucleotide triphosphate hydrolases"/>
    <property type="match status" value="1"/>
</dbReference>
<dbReference type="Proteomes" id="UP001198163">
    <property type="component" value="Unassembled WGS sequence"/>
</dbReference>
<protein>
    <submittedName>
        <fullName evidence="1">Cytidylate kinase family protein</fullName>
    </submittedName>
</protein>
<comment type="caution">
    <text evidence="1">The sequence shown here is derived from an EMBL/GenBank/DDBJ whole genome shotgun (WGS) entry which is preliminary data.</text>
</comment>
<dbReference type="InterPro" id="IPR027417">
    <property type="entry name" value="P-loop_NTPase"/>
</dbReference>
<sequence>MAIITISRQIASFGDEVAAELSRQLGYSFVNRKMLEDDLLKHGITAESLKKYDERKPGFWASLARDRDEYFDYLREAVYERAKAGNCVFIGRGGFAILKDVPGCYSVRLIASDQVRIARLMEEFSWNEKKAQALMMESDNNRQGFHKCFFNIDQDDASSYNLVLNTDQLTPETAAKIIADACALTVSTNVDAQGIQRIGDLLLAQKIVNHIVFDLKVPVHFLEATASASEIILHGVADSSAVIEKVLSVARTMAPGKKISSGISIVQDYKSYP</sequence>
<keyword evidence="1" id="KW-0808">Transferase</keyword>
<organism evidence="1 2">
    <name type="scientific">Teretinema zuelzerae</name>
    <dbReference type="NCBI Taxonomy" id="156"/>
    <lineage>
        <taxon>Bacteria</taxon>
        <taxon>Pseudomonadati</taxon>
        <taxon>Spirochaetota</taxon>
        <taxon>Spirochaetia</taxon>
        <taxon>Spirochaetales</taxon>
        <taxon>Treponemataceae</taxon>
        <taxon>Teretinema</taxon>
    </lineage>
</organism>
<keyword evidence="2" id="KW-1185">Reference proteome</keyword>
<name>A0AAE3EI38_9SPIR</name>
<proteinExistence type="predicted"/>
<reference evidence="1" key="1">
    <citation type="submission" date="2021-08" db="EMBL/GenBank/DDBJ databases">
        <title>Comparative analyses of Brucepasteria parasyntrophica and Teretinema zuelzerae.</title>
        <authorList>
            <person name="Song Y."/>
            <person name="Brune A."/>
        </authorList>
    </citation>
    <scope>NUCLEOTIDE SEQUENCE</scope>
    <source>
        <strain evidence="1">DSM 1903</strain>
    </source>
</reference>
<dbReference type="AlphaFoldDB" id="A0AAE3EI38"/>
<gene>
    <name evidence="1" type="ORF">K7J14_04285</name>
</gene>